<sequence length="218" mass="24880">MHRPFMNYSLKQIEDFWQQVERTLDQLLASQGDTQFEADSLLAAYRLSLQKIDRNLTFHFERESDGGPVEMVFGCDGYPESIHAVLSVVGAAPELTGISFRAFNERYDPVPAFVNLGDELCEIDEFWCSLRELKGKLQLAIYMVDAPKILEMDPRVEAAMILLDALIGEYELMTRVWSLDWYELPTDPVDYGLIPLSNLRHAFDGMKESVEPVGITIH</sequence>
<evidence type="ECO:0000313" key="1">
    <source>
        <dbReference type="EMBL" id="KEA65706.1"/>
    </source>
</evidence>
<evidence type="ECO:0000313" key="2">
    <source>
        <dbReference type="Proteomes" id="UP000028252"/>
    </source>
</evidence>
<keyword evidence="2" id="KW-1185">Reference proteome</keyword>
<accession>A0A081G4K1</accession>
<comment type="caution">
    <text evidence="1">The sequence shown here is derived from an EMBL/GenBank/DDBJ whole genome shotgun (WGS) entry which is preliminary data.</text>
</comment>
<dbReference type="AlphaFoldDB" id="A0A081G4K1"/>
<reference evidence="1 2" key="1">
    <citation type="submission" date="2014-04" db="EMBL/GenBank/DDBJ databases">
        <title>Marinobacterium kochiensis sp. nov., isolated from sediment sample collected from Kochi backwaters in Kerala, India.</title>
        <authorList>
            <person name="Singh A."/>
            <person name="Pinnaka A.K."/>
        </authorList>
    </citation>
    <scope>NUCLEOTIDE SEQUENCE [LARGE SCALE GENOMIC DNA]</scope>
    <source>
        <strain evidence="1 2">AK27</strain>
    </source>
</reference>
<proteinExistence type="predicted"/>
<dbReference type="PATRIC" id="fig|1232683.4.peg.18"/>
<protein>
    <submittedName>
        <fullName evidence="1">Uncharacterized protein</fullName>
    </submittedName>
</protein>
<dbReference type="STRING" id="1232683.ADIMK_0018"/>
<dbReference type="Proteomes" id="UP000028252">
    <property type="component" value="Unassembled WGS sequence"/>
</dbReference>
<name>A0A081G4K1_9GAMM</name>
<gene>
    <name evidence="1" type="ORF">ADIMK_0018</name>
</gene>
<dbReference type="EMBL" id="JMQN01000004">
    <property type="protein sequence ID" value="KEA65706.1"/>
    <property type="molecule type" value="Genomic_DNA"/>
</dbReference>
<organism evidence="1 2">
    <name type="scientific">Marinobacterium lacunae</name>
    <dbReference type="NCBI Taxonomy" id="1232683"/>
    <lineage>
        <taxon>Bacteria</taxon>
        <taxon>Pseudomonadati</taxon>
        <taxon>Pseudomonadota</taxon>
        <taxon>Gammaproteobacteria</taxon>
        <taxon>Oceanospirillales</taxon>
        <taxon>Oceanospirillaceae</taxon>
        <taxon>Marinobacterium</taxon>
    </lineage>
</organism>